<keyword evidence="3" id="KW-1185">Reference proteome</keyword>
<dbReference type="OrthoDB" id="3243054at2"/>
<evidence type="ECO:0008006" key="4">
    <source>
        <dbReference type="Google" id="ProtNLM"/>
    </source>
</evidence>
<gene>
    <name evidence="2" type="ORF">EJ419_00185</name>
</gene>
<reference evidence="2 3" key="1">
    <citation type="submission" date="2018-12" db="EMBL/GenBank/DDBJ databases">
        <title>Alloscrdovia theropitheci sp. nov: a novel taxon from the feces of the bleeding-herat monkey (Theropithecus geleda).</title>
        <authorList>
            <person name="Modesto M."/>
        </authorList>
    </citation>
    <scope>NUCLEOTIDE SEQUENCE [LARGE SCALE GENOMIC DNA]</scope>
    <source>
        <strain evidence="2 3">GLDI4/2</strain>
    </source>
</reference>
<accession>A0A4V6N6X3</accession>
<dbReference type="Proteomes" id="UP000291289">
    <property type="component" value="Unassembled WGS sequence"/>
</dbReference>
<evidence type="ECO:0000313" key="2">
    <source>
        <dbReference type="EMBL" id="TCD55059.1"/>
    </source>
</evidence>
<dbReference type="RefSeq" id="WP_131282909.1">
    <property type="nucleotide sequence ID" value="NZ_RXLP01000001.1"/>
</dbReference>
<name>A0A4V6N6X3_9BIFI</name>
<keyword evidence="1" id="KW-0732">Signal</keyword>
<organism evidence="2 3">
    <name type="scientific">Alloscardovia theropitheci</name>
    <dbReference type="NCBI Taxonomy" id="2496842"/>
    <lineage>
        <taxon>Bacteria</taxon>
        <taxon>Bacillati</taxon>
        <taxon>Actinomycetota</taxon>
        <taxon>Actinomycetes</taxon>
        <taxon>Bifidobacteriales</taxon>
        <taxon>Bifidobacteriaceae</taxon>
        <taxon>Alloscardovia</taxon>
    </lineage>
</organism>
<feature type="signal peptide" evidence="1">
    <location>
        <begin position="1"/>
        <end position="24"/>
    </location>
</feature>
<proteinExistence type="predicted"/>
<comment type="caution">
    <text evidence="2">The sequence shown here is derived from an EMBL/GenBank/DDBJ whole genome shotgun (WGS) entry which is preliminary data.</text>
</comment>
<dbReference type="EMBL" id="RXLP01000001">
    <property type="protein sequence ID" value="TCD55059.1"/>
    <property type="molecule type" value="Genomic_DNA"/>
</dbReference>
<dbReference type="AlphaFoldDB" id="A0A4V6N6X3"/>
<evidence type="ECO:0000313" key="3">
    <source>
        <dbReference type="Proteomes" id="UP000291289"/>
    </source>
</evidence>
<feature type="chain" id="PRO_5020819627" description="Secreted protein" evidence="1">
    <location>
        <begin position="25"/>
        <end position="80"/>
    </location>
</feature>
<sequence length="80" mass="9262">MFKRIFWFLVGLATGLVIASKAQAYVRAHTPRMAREFVLGPDQDNVTLRTLGSLLEDFNKYRAEKETEMNTTYAEKYGKR</sequence>
<evidence type="ECO:0000256" key="1">
    <source>
        <dbReference type="SAM" id="SignalP"/>
    </source>
</evidence>
<protein>
    <recommendedName>
        <fullName evidence="4">Secreted protein</fullName>
    </recommendedName>
</protein>